<name>A0A8D3ALZ9_SCOMX</name>
<dbReference type="Ensembl" id="ENSSMAT00000020555.2">
    <property type="protein sequence ID" value="ENSSMAP00000020308.2"/>
    <property type="gene ID" value="ENSSMAG00000012461.2"/>
</dbReference>
<protein>
    <submittedName>
        <fullName evidence="5">Uncharacterized protein</fullName>
    </submittedName>
</protein>
<evidence type="ECO:0000256" key="4">
    <source>
        <dbReference type="ARBA" id="ARBA00023273"/>
    </source>
</evidence>
<evidence type="ECO:0000313" key="6">
    <source>
        <dbReference type="Proteomes" id="UP000694558"/>
    </source>
</evidence>
<evidence type="ECO:0000256" key="1">
    <source>
        <dbReference type="ARBA" id="ARBA00004430"/>
    </source>
</evidence>
<dbReference type="InterPro" id="IPR026507">
    <property type="entry name" value="PIRC1/2"/>
</dbReference>
<organism evidence="5 6">
    <name type="scientific">Scophthalmus maximus</name>
    <name type="common">Turbot</name>
    <name type="synonym">Psetta maxima</name>
    <dbReference type="NCBI Taxonomy" id="52904"/>
    <lineage>
        <taxon>Eukaryota</taxon>
        <taxon>Metazoa</taxon>
        <taxon>Chordata</taxon>
        <taxon>Craniata</taxon>
        <taxon>Vertebrata</taxon>
        <taxon>Euteleostomi</taxon>
        <taxon>Actinopterygii</taxon>
        <taxon>Neopterygii</taxon>
        <taxon>Teleostei</taxon>
        <taxon>Neoteleostei</taxon>
        <taxon>Acanthomorphata</taxon>
        <taxon>Carangaria</taxon>
        <taxon>Pleuronectiformes</taxon>
        <taxon>Pleuronectoidei</taxon>
        <taxon>Scophthalmidae</taxon>
        <taxon>Scophthalmus</taxon>
    </lineage>
</organism>
<sequence length="111" mass="12708">VRSKCVDKVLTSRSASQRHHLEDTKPCVSPGNPVFSCMMARTKHQNPLYRTTASDYGRQSPTFESSASSFYPRSQRFTKDLGRIGMYRDNTFNTALDRSRVCDYPNLQHTI</sequence>
<dbReference type="GeneTree" id="ENSGT00940000168208"/>
<proteinExistence type="predicted"/>
<dbReference type="AlphaFoldDB" id="A0A8D3ALZ9"/>
<dbReference type="PANTHER" id="PTHR20899:SF4">
    <property type="entry name" value="PIERCER OF MICROTUBULE WALL 2 PROTEIN"/>
    <property type="match status" value="1"/>
</dbReference>
<evidence type="ECO:0000256" key="3">
    <source>
        <dbReference type="ARBA" id="ARBA00023212"/>
    </source>
</evidence>
<evidence type="ECO:0000313" key="5">
    <source>
        <dbReference type="Ensembl" id="ENSSMAP00000020308.2"/>
    </source>
</evidence>
<dbReference type="Pfam" id="PF14892">
    <property type="entry name" value="PIRC1_2"/>
    <property type="match status" value="1"/>
</dbReference>
<evidence type="ECO:0000256" key="2">
    <source>
        <dbReference type="ARBA" id="ARBA00022490"/>
    </source>
</evidence>
<keyword evidence="2" id="KW-0963">Cytoplasm</keyword>
<accession>A0A8D3ALZ9</accession>
<dbReference type="PANTHER" id="PTHR20899">
    <property type="entry name" value="PIERCE HOMOLOG"/>
    <property type="match status" value="1"/>
</dbReference>
<reference evidence="5" key="1">
    <citation type="submission" date="2023-05" db="EMBL/GenBank/DDBJ databases">
        <title>High-quality long-read genome of Scophthalmus maximus.</title>
        <authorList>
            <person name="Lien S."/>
            <person name="Martinez P."/>
        </authorList>
    </citation>
    <scope>NUCLEOTIDE SEQUENCE [LARGE SCALE GENOMIC DNA]</scope>
</reference>
<keyword evidence="4" id="KW-0966">Cell projection</keyword>
<keyword evidence="3" id="KW-0206">Cytoskeleton</keyword>
<dbReference type="GO" id="GO:0035082">
    <property type="term" value="P:axoneme assembly"/>
    <property type="evidence" value="ECO:0007669"/>
    <property type="project" value="InterPro"/>
</dbReference>
<comment type="subcellular location">
    <subcellularLocation>
        <location evidence="1">Cytoplasm</location>
        <location evidence="1">Cytoskeleton</location>
        <location evidence="1">Cilium axoneme</location>
    </subcellularLocation>
</comment>
<reference evidence="5" key="2">
    <citation type="submission" date="2025-08" db="UniProtKB">
        <authorList>
            <consortium name="Ensembl"/>
        </authorList>
    </citation>
    <scope>IDENTIFICATION</scope>
</reference>
<dbReference type="Proteomes" id="UP000694558">
    <property type="component" value="Chromosome 10"/>
</dbReference>
<dbReference type="GO" id="GO:0005879">
    <property type="term" value="C:axonemal microtubule"/>
    <property type="evidence" value="ECO:0007669"/>
    <property type="project" value="InterPro"/>
</dbReference>